<reference evidence="1" key="1">
    <citation type="journal article" date="2014" name="Int. J. Syst. Evol. Microbiol.">
        <title>Complete genome sequence of Corynebacterium casei LMG S-19264T (=DSM 44701T), isolated from a smear-ripened cheese.</title>
        <authorList>
            <consortium name="US DOE Joint Genome Institute (JGI-PGF)"/>
            <person name="Walter F."/>
            <person name="Albersmeier A."/>
            <person name="Kalinowski J."/>
            <person name="Ruckert C."/>
        </authorList>
    </citation>
    <scope>NUCLEOTIDE SEQUENCE</scope>
    <source>
        <strain evidence="1">KCTC 23224</strain>
    </source>
</reference>
<keyword evidence="2" id="KW-1185">Reference proteome</keyword>
<organism evidence="1 2">
    <name type="scientific">Mongoliitalea lutea</name>
    <dbReference type="NCBI Taxonomy" id="849756"/>
    <lineage>
        <taxon>Bacteria</taxon>
        <taxon>Pseudomonadati</taxon>
        <taxon>Bacteroidota</taxon>
        <taxon>Cytophagia</taxon>
        <taxon>Cytophagales</taxon>
        <taxon>Cyclobacteriaceae</taxon>
        <taxon>Mongoliitalea</taxon>
    </lineage>
</organism>
<name>A0A8J3D027_9BACT</name>
<protein>
    <submittedName>
        <fullName evidence="1">Uncharacterized protein</fullName>
    </submittedName>
</protein>
<dbReference type="EMBL" id="BMYF01000017">
    <property type="protein sequence ID" value="GHB44517.1"/>
    <property type="molecule type" value="Genomic_DNA"/>
</dbReference>
<evidence type="ECO:0000313" key="2">
    <source>
        <dbReference type="Proteomes" id="UP000642809"/>
    </source>
</evidence>
<proteinExistence type="predicted"/>
<comment type="caution">
    <text evidence="1">The sequence shown here is derived from an EMBL/GenBank/DDBJ whole genome shotgun (WGS) entry which is preliminary data.</text>
</comment>
<dbReference type="Proteomes" id="UP000642809">
    <property type="component" value="Unassembled WGS sequence"/>
</dbReference>
<reference evidence="1" key="2">
    <citation type="submission" date="2020-09" db="EMBL/GenBank/DDBJ databases">
        <authorList>
            <person name="Sun Q."/>
            <person name="Kim S."/>
        </authorList>
    </citation>
    <scope>NUCLEOTIDE SEQUENCE</scope>
    <source>
        <strain evidence="1">KCTC 23224</strain>
    </source>
</reference>
<dbReference type="AlphaFoldDB" id="A0A8J3D027"/>
<evidence type="ECO:0000313" key="1">
    <source>
        <dbReference type="EMBL" id="GHB44517.1"/>
    </source>
</evidence>
<sequence>MKNDQGEWTCFNREYMPLGYNNIWHESRLPNTKDNIPIWTKYKALNELTLIKLAYGESGISRDESGKINQVWFYNDGSNPSATNKKADWDAYFEKIKLLSKFQKA</sequence>
<accession>A0A8J3D027</accession>
<dbReference type="RefSeq" id="WP_189583580.1">
    <property type="nucleotide sequence ID" value="NZ_BMYF01000017.1"/>
</dbReference>
<gene>
    <name evidence="1" type="ORF">GCM10008106_26990</name>
</gene>